<keyword evidence="1" id="KW-0472">Membrane</keyword>
<proteinExistence type="predicted"/>
<dbReference type="AlphaFoldDB" id="A0A552V9I3"/>
<dbReference type="EMBL" id="VJVZ01000001">
    <property type="protein sequence ID" value="TRW27099.1"/>
    <property type="molecule type" value="Genomic_DNA"/>
</dbReference>
<dbReference type="OrthoDB" id="7630092at2"/>
<dbReference type="InterPro" id="IPR053824">
    <property type="entry name" value="DUF7010"/>
</dbReference>
<name>A0A552V9I3_9FLAO</name>
<organism evidence="2 3">
    <name type="scientific">Flavobacterium zepuense</name>
    <dbReference type="NCBI Taxonomy" id="2593302"/>
    <lineage>
        <taxon>Bacteria</taxon>
        <taxon>Pseudomonadati</taxon>
        <taxon>Bacteroidota</taxon>
        <taxon>Flavobacteriia</taxon>
        <taxon>Flavobacteriales</taxon>
        <taxon>Flavobacteriaceae</taxon>
        <taxon>Flavobacterium</taxon>
    </lineage>
</organism>
<dbReference type="Pfam" id="PF22765">
    <property type="entry name" value="DUF7010"/>
    <property type="match status" value="1"/>
</dbReference>
<comment type="caution">
    <text evidence="2">The sequence shown here is derived from an EMBL/GenBank/DDBJ whole genome shotgun (WGS) entry which is preliminary data.</text>
</comment>
<evidence type="ECO:0000256" key="1">
    <source>
        <dbReference type="SAM" id="Phobius"/>
    </source>
</evidence>
<evidence type="ECO:0000313" key="2">
    <source>
        <dbReference type="EMBL" id="TRW27099.1"/>
    </source>
</evidence>
<feature type="transmembrane region" description="Helical" evidence="1">
    <location>
        <begin position="159"/>
        <end position="177"/>
    </location>
</feature>
<sequence>MEQNSRTLEEQRNEFKQSKLLATPIAGLIAWLTVFISGLLFSDEVTVWVLFVATGSIVYLSMGISKLTGEDFLNQSKPKNTFDRLFFYTVAQAVLVYSIAIPFFMEDYTSLPLTVGILTGLMWLPLSWIIDHWVGIFHSLVRTIAVLLLWYLFPAHRFVCIPLAIVIIYSVTIIILMNRTKQQSQSV</sequence>
<keyword evidence="1" id="KW-0812">Transmembrane</keyword>
<feature type="transmembrane region" description="Helical" evidence="1">
    <location>
        <begin position="47"/>
        <end position="64"/>
    </location>
</feature>
<keyword evidence="3" id="KW-1185">Reference proteome</keyword>
<feature type="transmembrane region" description="Helical" evidence="1">
    <location>
        <begin position="85"/>
        <end position="105"/>
    </location>
</feature>
<dbReference type="RefSeq" id="WP_143371325.1">
    <property type="nucleotide sequence ID" value="NZ_VJVZ01000001.1"/>
</dbReference>
<protein>
    <submittedName>
        <fullName evidence="2">Uncharacterized protein</fullName>
    </submittedName>
</protein>
<accession>A0A552V9I3</accession>
<reference evidence="2 3" key="1">
    <citation type="submission" date="2019-07" db="EMBL/GenBank/DDBJ databases">
        <title>Flavobacterium sp. nov., isolated from glacier ice.</title>
        <authorList>
            <person name="Liu Q."/>
            <person name="Xin Y.-H."/>
        </authorList>
    </citation>
    <scope>NUCLEOTIDE SEQUENCE [LARGE SCALE GENOMIC DNA]</scope>
    <source>
        <strain evidence="2 3">ZT4R6</strain>
    </source>
</reference>
<dbReference type="Proteomes" id="UP000320643">
    <property type="component" value="Unassembled WGS sequence"/>
</dbReference>
<keyword evidence="1" id="KW-1133">Transmembrane helix</keyword>
<feature type="transmembrane region" description="Helical" evidence="1">
    <location>
        <begin position="136"/>
        <end position="153"/>
    </location>
</feature>
<feature type="transmembrane region" description="Helical" evidence="1">
    <location>
        <begin position="111"/>
        <end position="129"/>
    </location>
</feature>
<gene>
    <name evidence="2" type="ORF">FMM05_00160</name>
</gene>
<evidence type="ECO:0000313" key="3">
    <source>
        <dbReference type="Proteomes" id="UP000320643"/>
    </source>
</evidence>
<feature type="transmembrane region" description="Helical" evidence="1">
    <location>
        <begin position="20"/>
        <end position="41"/>
    </location>
</feature>